<name>A0A232M552_9EURO</name>
<gene>
    <name evidence="6" type="ORF">Egran_00684</name>
</gene>
<keyword evidence="7" id="KW-1185">Reference proteome</keyword>
<feature type="transmembrane region" description="Helical" evidence="5">
    <location>
        <begin position="203"/>
        <end position="226"/>
    </location>
</feature>
<dbReference type="PANTHER" id="PTHR31465">
    <property type="entry name" value="PROTEIN RTA1-RELATED"/>
    <property type="match status" value="1"/>
</dbReference>
<accession>A0A232M552</accession>
<proteinExistence type="predicted"/>
<sequence>MSSSDSAPKFVLYHYDPSLAAACIFTVMFGVSTLLHVFQLLRKRTWYFIPFIVGGNFETIGYIGRAISATETPNWSKTPYIMQSLLILLAPALFAASIYMVLARIINLVDGEALSIIKVKFVTKVFVLGDVLSFLVQSAGGAMLAQAKNNSDFQRGEYTIIGGLAIQVISFGFFIIVSAVFHYRISQSPTEQSAQATVPWKRFLWILYLASAFIMIRSVFRIVQYIVGFDGTLQQHEFYIYIFDASFMFLTTFLFNVYHPSLIIRGNVREKESSVTELQ</sequence>
<evidence type="ECO:0008006" key="8">
    <source>
        <dbReference type="Google" id="ProtNLM"/>
    </source>
</evidence>
<comment type="caution">
    <text evidence="6">The sequence shown here is derived from an EMBL/GenBank/DDBJ whole genome shotgun (WGS) entry which is preliminary data.</text>
</comment>
<evidence type="ECO:0000256" key="2">
    <source>
        <dbReference type="ARBA" id="ARBA00022692"/>
    </source>
</evidence>
<dbReference type="OrthoDB" id="3358017at2759"/>
<keyword evidence="3 5" id="KW-1133">Transmembrane helix</keyword>
<organism evidence="6 7">
    <name type="scientific">Elaphomyces granulatus</name>
    <dbReference type="NCBI Taxonomy" id="519963"/>
    <lineage>
        <taxon>Eukaryota</taxon>
        <taxon>Fungi</taxon>
        <taxon>Dikarya</taxon>
        <taxon>Ascomycota</taxon>
        <taxon>Pezizomycotina</taxon>
        <taxon>Eurotiomycetes</taxon>
        <taxon>Eurotiomycetidae</taxon>
        <taxon>Eurotiales</taxon>
        <taxon>Elaphomycetaceae</taxon>
        <taxon>Elaphomyces</taxon>
    </lineage>
</organism>
<feature type="transmembrane region" description="Helical" evidence="5">
    <location>
        <begin position="84"/>
        <end position="109"/>
    </location>
</feature>
<reference evidence="6 7" key="1">
    <citation type="journal article" date="2015" name="Environ. Microbiol.">
        <title>Metagenome sequence of Elaphomyces granulatus from sporocarp tissue reveals Ascomycota ectomycorrhizal fingerprints of genome expansion and a Proteobacteria-rich microbiome.</title>
        <authorList>
            <person name="Quandt C.A."/>
            <person name="Kohler A."/>
            <person name="Hesse C.N."/>
            <person name="Sharpton T.J."/>
            <person name="Martin F."/>
            <person name="Spatafora J.W."/>
        </authorList>
    </citation>
    <scope>NUCLEOTIDE SEQUENCE [LARGE SCALE GENOMIC DNA]</scope>
    <source>
        <strain evidence="6 7">OSC145934</strain>
    </source>
</reference>
<evidence type="ECO:0000256" key="5">
    <source>
        <dbReference type="SAM" id="Phobius"/>
    </source>
</evidence>
<protein>
    <recommendedName>
        <fullName evidence="8">RTA1 like protein</fullName>
    </recommendedName>
</protein>
<evidence type="ECO:0000313" key="7">
    <source>
        <dbReference type="Proteomes" id="UP000243515"/>
    </source>
</evidence>
<dbReference type="Proteomes" id="UP000243515">
    <property type="component" value="Unassembled WGS sequence"/>
</dbReference>
<comment type="subcellular location">
    <subcellularLocation>
        <location evidence="1">Membrane</location>
        <topology evidence="1">Multi-pass membrane protein</topology>
    </subcellularLocation>
</comment>
<evidence type="ECO:0000256" key="3">
    <source>
        <dbReference type="ARBA" id="ARBA00022989"/>
    </source>
</evidence>
<feature type="transmembrane region" description="Helical" evidence="5">
    <location>
        <begin position="121"/>
        <end position="140"/>
    </location>
</feature>
<dbReference type="InterPro" id="IPR007568">
    <property type="entry name" value="RTA1"/>
</dbReference>
<feature type="transmembrane region" description="Helical" evidence="5">
    <location>
        <begin position="45"/>
        <end position="64"/>
    </location>
</feature>
<dbReference type="GO" id="GO:0016020">
    <property type="term" value="C:membrane"/>
    <property type="evidence" value="ECO:0007669"/>
    <property type="project" value="UniProtKB-SubCell"/>
</dbReference>
<evidence type="ECO:0000256" key="1">
    <source>
        <dbReference type="ARBA" id="ARBA00004141"/>
    </source>
</evidence>
<dbReference type="PANTHER" id="PTHR31465:SF35">
    <property type="entry name" value="RTA1 DOMAIN PROTEIN-RELATED"/>
    <property type="match status" value="1"/>
</dbReference>
<evidence type="ECO:0000313" key="6">
    <source>
        <dbReference type="EMBL" id="OXV11555.1"/>
    </source>
</evidence>
<feature type="transmembrane region" description="Helical" evidence="5">
    <location>
        <begin position="19"/>
        <end position="38"/>
    </location>
</feature>
<feature type="transmembrane region" description="Helical" evidence="5">
    <location>
        <begin position="238"/>
        <end position="258"/>
    </location>
</feature>
<dbReference type="EMBL" id="NPHW01002415">
    <property type="protein sequence ID" value="OXV11555.1"/>
    <property type="molecule type" value="Genomic_DNA"/>
</dbReference>
<keyword evidence="2 5" id="KW-0812">Transmembrane</keyword>
<evidence type="ECO:0000256" key="4">
    <source>
        <dbReference type="ARBA" id="ARBA00023136"/>
    </source>
</evidence>
<dbReference type="AlphaFoldDB" id="A0A232M552"/>
<feature type="transmembrane region" description="Helical" evidence="5">
    <location>
        <begin position="160"/>
        <end position="183"/>
    </location>
</feature>
<dbReference type="Pfam" id="PF04479">
    <property type="entry name" value="RTA1"/>
    <property type="match status" value="1"/>
</dbReference>
<keyword evidence="4 5" id="KW-0472">Membrane</keyword>